<dbReference type="InterPro" id="IPR003439">
    <property type="entry name" value="ABC_transporter-like_ATP-bd"/>
</dbReference>
<evidence type="ECO:0000259" key="4">
    <source>
        <dbReference type="PROSITE" id="PS50893"/>
    </source>
</evidence>
<keyword evidence="2" id="KW-0547">Nucleotide-binding</keyword>
<dbReference type="GO" id="GO:0005886">
    <property type="term" value="C:plasma membrane"/>
    <property type="evidence" value="ECO:0007669"/>
    <property type="project" value="TreeGrafter"/>
</dbReference>
<dbReference type="CDD" id="cd03255">
    <property type="entry name" value="ABC_MJ0796_LolCDE_FtsE"/>
    <property type="match status" value="1"/>
</dbReference>
<dbReference type="PANTHER" id="PTHR24220:SF662">
    <property type="entry name" value="ABC TRANSPORTER ATP-BINDING PROTEIN"/>
    <property type="match status" value="1"/>
</dbReference>
<dbReference type="InterPro" id="IPR017871">
    <property type="entry name" value="ABC_transporter-like_CS"/>
</dbReference>
<name>A0A2S6HPH8_9FIRM</name>
<dbReference type="Proteomes" id="UP000237749">
    <property type="component" value="Unassembled WGS sequence"/>
</dbReference>
<dbReference type="AlphaFoldDB" id="A0A2S6HPH8"/>
<evidence type="ECO:0000256" key="2">
    <source>
        <dbReference type="ARBA" id="ARBA00022741"/>
    </source>
</evidence>
<dbReference type="RefSeq" id="WP_104438297.1">
    <property type="nucleotide sequence ID" value="NZ_PTJA01000010.1"/>
</dbReference>
<comment type="caution">
    <text evidence="5">The sequence shown here is derived from an EMBL/GenBank/DDBJ whole genome shotgun (WGS) entry which is preliminary data.</text>
</comment>
<dbReference type="EMBL" id="PTJA01000010">
    <property type="protein sequence ID" value="PPK79433.1"/>
    <property type="molecule type" value="Genomic_DNA"/>
</dbReference>
<dbReference type="InterPro" id="IPR003593">
    <property type="entry name" value="AAA+_ATPase"/>
</dbReference>
<evidence type="ECO:0000313" key="6">
    <source>
        <dbReference type="Proteomes" id="UP000237749"/>
    </source>
</evidence>
<dbReference type="PROSITE" id="PS00211">
    <property type="entry name" value="ABC_TRANSPORTER_1"/>
    <property type="match status" value="1"/>
</dbReference>
<dbReference type="OrthoDB" id="9805538at2"/>
<dbReference type="Gene3D" id="3.40.50.300">
    <property type="entry name" value="P-loop containing nucleotide triphosphate hydrolases"/>
    <property type="match status" value="1"/>
</dbReference>
<evidence type="ECO:0000256" key="1">
    <source>
        <dbReference type="ARBA" id="ARBA00022448"/>
    </source>
</evidence>
<keyword evidence="3 5" id="KW-0067">ATP-binding</keyword>
<reference evidence="5 6" key="1">
    <citation type="submission" date="2018-02" db="EMBL/GenBank/DDBJ databases">
        <title>Genomic Encyclopedia of Archaeal and Bacterial Type Strains, Phase II (KMG-II): from individual species to whole genera.</title>
        <authorList>
            <person name="Goeker M."/>
        </authorList>
    </citation>
    <scope>NUCLEOTIDE SEQUENCE [LARGE SCALE GENOMIC DNA]</scope>
    <source>
        <strain evidence="5 6">DSM 3808</strain>
    </source>
</reference>
<dbReference type="InterPro" id="IPR015854">
    <property type="entry name" value="ABC_transpr_LolD-like"/>
</dbReference>
<proteinExistence type="predicted"/>
<dbReference type="Pfam" id="PF00005">
    <property type="entry name" value="ABC_tran"/>
    <property type="match status" value="1"/>
</dbReference>
<dbReference type="PANTHER" id="PTHR24220">
    <property type="entry name" value="IMPORT ATP-BINDING PROTEIN"/>
    <property type="match status" value="1"/>
</dbReference>
<dbReference type="SUPFAM" id="SSF52540">
    <property type="entry name" value="P-loop containing nucleoside triphosphate hydrolases"/>
    <property type="match status" value="1"/>
</dbReference>
<keyword evidence="1" id="KW-0813">Transport</keyword>
<dbReference type="SMART" id="SM00382">
    <property type="entry name" value="AAA"/>
    <property type="match status" value="1"/>
</dbReference>
<feature type="domain" description="ABC transporter" evidence="4">
    <location>
        <begin position="3"/>
        <end position="240"/>
    </location>
</feature>
<sequence length="250" mass="27677">MAIELKKVTKEYARKKELFKAVNEVNLSLDKGDFINIIGRSGSGKSTLLNMAAGLLTPTSGEIEIDGNNIFSMKDHEASAFRNSKIGYVPQGSCALSSLNVLDNVRIPFHLWNRGKNSMEPAWLRLKQTGISHLSDVYPKHLSGGELKRVAIARALINNPDYLLADEPTGDLDAETTLEIMKLLKEIAENGTGIIMVTHELEVLDFGSRTFLMEKGRLSLCQENSRHKDFLASAADVYLNASERGKKEEI</sequence>
<organism evidence="5 6">
    <name type="scientific">Lacrimispora xylanisolvens</name>
    <dbReference type="NCBI Taxonomy" id="384636"/>
    <lineage>
        <taxon>Bacteria</taxon>
        <taxon>Bacillati</taxon>
        <taxon>Bacillota</taxon>
        <taxon>Clostridia</taxon>
        <taxon>Lachnospirales</taxon>
        <taxon>Lachnospiraceae</taxon>
        <taxon>Lacrimispora</taxon>
    </lineage>
</organism>
<accession>A0A2S6HPH8</accession>
<evidence type="ECO:0000313" key="5">
    <source>
        <dbReference type="EMBL" id="PPK79433.1"/>
    </source>
</evidence>
<dbReference type="PROSITE" id="PS50893">
    <property type="entry name" value="ABC_TRANSPORTER_2"/>
    <property type="match status" value="1"/>
</dbReference>
<dbReference type="GO" id="GO:0005524">
    <property type="term" value="F:ATP binding"/>
    <property type="evidence" value="ECO:0007669"/>
    <property type="project" value="UniProtKB-KW"/>
</dbReference>
<dbReference type="GO" id="GO:0016887">
    <property type="term" value="F:ATP hydrolysis activity"/>
    <property type="evidence" value="ECO:0007669"/>
    <property type="project" value="InterPro"/>
</dbReference>
<dbReference type="InterPro" id="IPR027417">
    <property type="entry name" value="P-loop_NTPase"/>
</dbReference>
<dbReference type="GO" id="GO:0022857">
    <property type="term" value="F:transmembrane transporter activity"/>
    <property type="evidence" value="ECO:0007669"/>
    <property type="project" value="TreeGrafter"/>
</dbReference>
<keyword evidence="6" id="KW-1185">Reference proteome</keyword>
<protein>
    <submittedName>
        <fullName evidence="5">Putative ABC transport system ATP-binding protein</fullName>
    </submittedName>
</protein>
<gene>
    <name evidence="5" type="ORF">BXY41_110159</name>
</gene>
<dbReference type="InterPro" id="IPR017911">
    <property type="entry name" value="MacB-like_ATP-bd"/>
</dbReference>
<evidence type="ECO:0000256" key="3">
    <source>
        <dbReference type="ARBA" id="ARBA00022840"/>
    </source>
</evidence>